<name>A0A6J4KJ87_9HYPH</name>
<protein>
    <submittedName>
        <fullName evidence="2">Uncharacterized protein</fullName>
    </submittedName>
</protein>
<feature type="region of interest" description="Disordered" evidence="1">
    <location>
        <begin position="89"/>
        <end position="110"/>
    </location>
</feature>
<dbReference type="EMBL" id="CADCUC010000029">
    <property type="protein sequence ID" value="CAA9306527.1"/>
    <property type="molecule type" value="Genomic_DNA"/>
</dbReference>
<sequence length="117" mass="12579">MATYQYRCPLGHVTELVQPMSDPTPAEVPCGGEISAVEIVRADVPPAVGDLVPGRDAYACVATAARIFTVPAAIVFRGSGFYSTDVRGRLERRRRKNAGDSLPREHDAAADAIARRI</sequence>
<organism evidence="2">
    <name type="scientific">uncultured Microvirga sp</name>
    <dbReference type="NCBI Taxonomy" id="412392"/>
    <lineage>
        <taxon>Bacteria</taxon>
        <taxon>Pseudomonadati</taxon>
        <taxon>Pseudomonadota</taxon>
        <taxon>Alphaproteobacteria</taxon>
        <taxon>Hyphomicrobiales</taxon>
        <taxon>Methylobacteriaceae</taxon>
        <taxon>Microvirga</taxon>
        <taxon>environmental samples</taxon>
    </lineage>
</organism>
<evidence type="ECO:0000313" key="2">
    <source>
        <dbReference type="EMBL" id="CAA9306527.1"/>
    </source>
</evidence>
<reference evidence="2" key="1">
    <citation type="submission" date="2020-02" db="EMBL/GenBank/DDBJ databases">
        <authorList>
            <person name="Meier V. D."/>
        </authorList>
    </citation>
    <scope>NUCLEOTIDE SEQUENCE</scope>
    <source>
        <strain evidence="2">AVDCRST_MAG90</strain>
    </source>
</reference>
<dbReference type="AlphaFoldDB" id="A0A6J4KJ87"/>
<accession>A0A6J4KJ87</accession>
<gene>
    <name evidence="2" type="ORF">AVDCRST_MAG90-154</name>
</gene>
<proteinExistence type="predicted"/>
<evidence type="ECO:0000256" key="1">
    <source>
        <dbReference type="SAM" id="MobiDB-lite"/>
    </source>
</evidence>